<evidence type="ECO:0000313" key="1">
    <source>
        <dbReference type="EMBL" id="CAB4196659.1"/>
    </source>
</evidence>
<protein>
    <submittedName>
        <fullName evidence="1">Uncharacterized protein</fullName>
    </submittedName>
</protein>
<dbReference type="EMBL" id="LR797252">
    <property type="protein sequence ID" value="CAB4196659.1"/>
    <property type="molecule type" value="Genomic_DNA"/>
</dbReference>
<proteinExistence type="predicted"/>
<sequence>MKLTIEIKDAHFILRDEDLLLFNGRLRDRHSLSYLDRDKYEQAHAEEWAKLDEDTKFNLVQDYVVNWLTAVSAGQLVDIGPVTYEDKKETDK</sequence>
<organism evidence="1">
    <name type="scientific">uncultured Caudovirales phage</name>
    <dbReference type="NCBI Taxonomy" id="2100421"/>
    <lineage>
        <taxon>Viruses</taxon>
        <taxon>Duplodnaviria</taxon>
        <taxon>Heunggongvirae</taxon>
        <taxon>Uroviricota</taxon>
        <taxon>Caudoviricetes</taxon>
        <taxon>Peduoviridae</taxon>
        <taxon>Maltschvirus</taxon>
        <taxon>Maltschvirus maltsch</taxon>
    </lineage>
</organism>
<gene>
    <name evidence="1" type="ORF">UFOVP1290_179</name>
</gene>
<reference evidence="1" key="1">
    <citation type="submission" date="2020-05" db="EMBL/GenBank/DDBJ databases">
        <authorList>
            <person name="Chiriac C."/>
            <person name="Salcher M."/>
            <person name="Ghai R."/>
            <person name="Kavagutti S V."/>
        </authorList>
    </citation>
    <scope>NUCLEOTIDE SEQUENCE</scope>
</reference>
<accession>A0A6J5RI15</accession>
<name>A0A6J5RI15_9CAUD</name>